<dbReference type="GO" id="GO:0046872">
    <property type="term" value="F:metal ion binding"/>
    <property type="evidence" value="ECO:0007669"/>
    <property type="project" value="UniProtKB-KW"/>
</dbReference>
<evidence type="ECO:0000259" key="8">
    <source>
        <dbReference type="Pfam" id="PF13359"/>
    </source>
</evidence>
<dbReference type="PANTHER" id="PTHR22930:SF85">
    <property type="entry name" value="GH03217P-RELATED"/>
    <property type="match status" value="1"/>
</dbReference>
<dbReference type="GO" id="GO:0016787">
    <property type="term" value="F:hydrolase activity"/>
    <property type="evidence" value="ECO:0007669"/>
    <property type="project" value="UniProtKB-KW"/>
</dbReference>
<keyword evidence="7" id="KW-0539">Nucleus</keyword>
<evidence type="ECO:0000256" key="3">
    <source>
        <dbReference type="ARBA" id="ARBA00006958"/>
    </source>
</evidence>
<dbReference type="Pfam" id="PF13359">
    <property type="entry name" value="DDE_Tnp_4"/>
    <property type="match status" value="1"/>
</dbReference>
<dbReference type="InterPro" id="IPR045249">
    <property type="entry name" value="HARBI1-like"/>
</dbReference>
<evidence type="ECO:0000313" key="9">
    <source>
        <dbReference type="EMBL" id="CAC5403349.1"/>
    </source>
</evidence>
<evidence type="ECO:0000256" key="1">
    <source>
        <dbReference type="ARBA" id="ARBA00001968"/>
    </source>
</evidence>
<gene>
    <name evidence="9" type="ORF">MCOR_37251</name>
</gene>
<dbReference type="EMBL" id="CACVKT020006742">
    <property type="protein sequence ID" value="CAC5403349.1"/>
    <property type="molecule type" value="Genomic_DNA"/>
</dbReference>
<keyword evidence="6" id="KW-0378">Hydrolase</keyword>
<dbReference type="PANTHER" id="PTHR22930">
    <property type="match status" value="1"/>
</dbReference>
<comment type="cofactor">
    <cofactor evidence="1">
        <name>a divalent metal cation</name>
        <dbReference type="ChEBI" id="CHEBI:60240"/>
    </cofactor>
</comment>
<dbReference type="InterPro" id="IPR027806">
    <property type="entry name" value="HARBI1_dom"/>
</dbReference>
<protein>
    <recommendedName>
        <fullName evidence="8">DDE Tnp4 domain-containing protein</fullName>
    </recommendedName>
</protein>
<evidence type="ECO:0000256" key="5">
    <source>
        <dbReference type="ARBA" id="ARBA00022723"/>
    </source>
</evidence>
<dbReference type="OrthoDB" id="6062494at2759"/>
<evidence type="ECO:0000256" key="7">
    <source>
        <dbReference type="ARBA" id="ARBA00023242"/>
    </source>
</evidence>
<keyword evidence="4" id="KW-0540">Nuclease</keyword>
<organism evidence="9 10">
    <name type="scientific">Mytilus coruscus</name>
    <name type="common">Sea mussel</name>
    <dbReference type="NCBI Taxonomy" id="42192"/>
    <lineage>
        <taxon>Eukaryota</taxon>
        <taxon>Metazoa</taxon>
        <taxon>Spiralia</taxon>
        <taxon>Lophotrochozoa</taxon>
        <taxon>Mollusca</taxon>
        <taxon>Bivalvia</taxon>
        <taxon>Autobranchia</taxon>
        <taxon>Pteriomorphia</taxon>
        <taxon>Mytilida</taxon>
        <taxon>Mytiloidea</taxon>
        <taxon>Mytilidae</taxon>
        <taxon>Mytilinae</taxon>
        <taxon>Mytilus</taxon>
    </lineage>
</organism>
<dbReference type="Proteomes" id="UP000507470">
    <property type="component" value="Unassembled WGS sequence"/>
</dbReference>
<dbReference type="AlphaFoldDB" id="A0A6J8D623"/>
<keyword evidence="5" id="KW-0479">Metal-binding</keyword>
<comment type="subcellular location">
    <subcellularLocation>
        <location evidence="2">Nucleus</location>
    </subcellularLocation>
</comment>
<name>A0A6J8D623_MYTCO</name>
<keyword evidence="10" id="KW-1185">Reference proteome</keyword>
<accession>A0A6J8D623</accession>
<sequence length="381" mass="43081">MEDEVDNNMQCFMFIWHMTGLDNLAMARHTQLNNLAITIASLLRRPHVPRITCYAETVIPTFAPVDFQSHFRISAETFEQVVDVVKNDLVPDIERGKMPIAPDKKLLIFLCYLANMESHREIGHYFGVCKASVFNVIKTVVNAILNNLCNLIKWPNLQEQDSISREFQLKSGMMGIIGAMDDSHIRLASCPKGDSDYINRKGFPSMQLQAVVDHNLMFRDVYAGCPGCTHDARVFRNSSLSDRAENGRIFGCNKFLIADSAYPVKPYLIPPFKDNGHLSNLQKKFNKVISSARQVVERAFGLLKGRFRRLREITSHEPSAIVGIIVCGCILHNLTIINHEDIEQFMDDNQDGHPNGFQNIFRNDNAGVKGKSYENTGISFL</sequence>
<proteinExistence type="inferred from homology"/>
<evidence type="ECO:0000256" key="2">
    <source>
        <dbReference type="ARBA" id="ARBA00004123"/>
    </source>
</evidence>
<evidence type="ECO:0000256" key="6">
    <source>
        <dbReference type="ARBA" id="ARBA00022801"/>
    </source>
</evidence>
<evidence type="ECO:0000313" key="10">
    <source>
        <dbReference type="Proteomes" id="UP000507470"/>
    </source>
</evidence>
<comment type="similarity">
    <text evidence="3">Belongs to the HARBI1 family.</text>
</comment>
<evidence type="ECO:0000256" key="4">
    <source>
        <dbReference type="ARBA" id="ARBA00022722"/>
    </source>
</evidence>
<feature type="domain" description="DDE Tnp4" evidence="8">
    <location>
        <begin position="181"/>
        <end position="333"/>
    </location>
</feature>
<reference evidence="9 10" key="1">
    <citation type="submission" date="2020-06" db="EMBL/GenBank/DDBJ databases">
        <authorList>
            <person name="Li R."/>
            <person name="Bekaert M."/>
        </authorList>
    </citation>
    <scope>NUCLEOTIDE SEQUENCE [LARGE SCALE GENOMIC DNA]</scope>
    <source>
        <strain evidence="10">wild</strain>
    </source>
</reference>
<dbReference type="GO" id="GO:0005634">
    <property type="term" value="C:nucleus"/>
    <property type="evidence" value="ECO:0007669"/>
    <property type="project" value="UniProtKB-SubCell"/>
</dbReference>
<dbReference type="GO" id="GO:0004518">
    <property type="term" value="F:nuclease activity"/>
    <property type="evidence" value="ECO:0007669"/>
    <property type="project" value="UniProtKB-KW"/>
</dbReference>